<gene>
    <name evidence="2" type="ORF">HQN59_12615</name>
</gene>
<evidence type="ECO:0000313" key="3">
    <source>
        <dbReference type="Proteomes" id="UP000529637"/>
    </source>
</evidence>
<dbReference type="Proteomes" id="UP000529637">
    <property type="component" value="Unassembled WGS sequence"/>
</dbReference>
<evidence type="ECO:0000313" key="2">
    <source>
        <dbReference type="EMBL" id="NUZ06605.1"/>
    </source>
</evidence>
<dbReference type="AlphaFoldDB" id="A0A7Y6TX04"/>
<accession>A0A7Y6TX04</accession>
<dbReference type="RefSeq" id="WP_176069450.1">
    <property type="nucleotide sequence ID" value="NZ_JABWMJ010000005.1"/>
</dbReference>
<keyword evidence="3" id="KW-1185">Reference proteome</keyword>
<protein>
    <submittedName>
        <fullName evidence="2">Uncharacterized protein</fullName>
    </submittedName>
</protein>
<keyword evidence="1" id="KW-1133">Transmembrane helix</keyword>
<proteinExistence type="predicted"/>
<name>A0A7Y6TX04_9BURK</name>
<keyword evidence="1" id="KW-0472">Membrane</keyword>
<organism evidence="2 3">
    <name type="scientific">Piscinibacter koreensis</name>
    <dbReference type="NCBI Taxonomy" id="2742824"/>
    <lineage>
        <taxon>Bacteria</taxon>
        <taxon>Pseudomonadati</taxon>
        <taxon>Pseudomonadota</taxon>
        <taxon>Betaproteobacteria</taxon>
        <taxon>Burkholderiales</taxon>
        <taxon>Sphaerotilaceae</taxon>
        <taxon>Piscinibacter</taxon>
    </lineage>
</organism>
<evidence type="ECO:0000256" key="1">
    <source>
        <dbReference type="SAM" id="Phobius"/>
    </source>
</evidence>
<keyword evidence="1" id="KW-0812">Transmembrane</keyword>
<reference evidence="2 3" key="1">
    <citation type="submission" date="2020-06" db="EMBL/GenBank/DDBJ databases">
        <title>Schlegella sp. ID0723 isolated from air conditioner.</title>
        <authorList>
            <person name="Kim D.Y."/>
            <person name="Kim D.-U."/>
        </authorList>
    </citation>
    <scope>NUCLEOTIDE SEQUENCE [LARGE SCALE GENOMIC DNA]</scope>
    <source>
        <strain evidence="2 3">ID0723</strain>
    </source>
</reference>
<dbReference type="EMBL" id="JABWMJ010000005">
    <property type="protein sequence ID" value="NUZ06605.1"/>
    <property type="molecule type" value="Genomic_DNA"/>
</dbReference>
<comment type="caution">
    <text evidence="2">The sequence shown here is derived from an EMBL/GenBank/DDBJ whole genome shotgun (WGS) entry which is preliminary data.</text>
</comment>
<feature type="transmembrane region" description="Helical" evidence="1">
    <location>
        <begin position="48"/>
        <end position="68"/>
    </location>
</feature>
<sequence length="116" mass="11963">MSEAARVSLPLIVLAWTVIFAAVLFAIAHQNLRLRRELVGKAREPREALFELAWATITAALVVLVVLLGDRAAGGGVEAESDAAAPAYDAAMAATATLATDTEPAPGAAEPAALSR</sequence>
<feature type="transmembrane region" description="Helical" evidence="1">
    <location>
        <begin position="6"/>
        <end position="27"/>
    </location>
</feature>